<evidence type="ECO:0000256" key="2">
    <source>
        <dbReference type="ARBA" id="ARBA00022448"/>
    </source>
</evidence>
<dbReference type="InterPro" id="IPR000531">
    <property type="entry name" value="Beta-barrel_TonB"/>
</dbReference>
<evidence type="ECO:0000256" key="5">
    <source>
        <dbReference type="ARBA" id="ARBA00022729"/>
    </source>
</evidence>
<dbReference type="GO" id="GO:0006811">
    <property type="term" value="P:monoatomic ion transport"/>
    <property type="evidence" value="ECO:0007669"/>
    <property type="project" value="UniProtKB-KW"/>
</dbReference>
<dbReference type="PANTHER" id="PTHR30069:SF53">
    <property type="entry name" value="COLICIN I RECEPTOR-RELATED"/>
    <property type="match status" value="1"/>
</dbReference>
<dbReference type="Proteomes" id="UP000246077">
    <property type="component" value="Unassembled WGS sequence"/>
</dbReference>
<dbReference type="GO" id="GO:0015889">
    <property type="term" value="P:cobalamin transport"/>
    <property type="evidence" value="ECO:0007669"/>
    <property type="project" value="TreeGrafter"/>
</dbReference>
<dbReference type="Gene3D" id="2.170.130.10">
    <property type="entry name" value="TonB-dependent receptor, plug domain"/>
    <property type="match status" value="1"/>
</dbReference>
<evidence type="ECO:0000259" key="13">
    <source>
        <dbReference type="Pfam" id="PF00593"/>
    </source>
</evidence>
<feature type="domain" description="TonB-dependent receptor-like beta-barrel" evidence="13">
    <location>
        <begin position="281"/>
        <end position="654"/>
    </location>
</feature>
<evidence type="ECO:0000256" key="1">
    <source>
        <dbReference type="ARBA" id="ARBA00004571"/>
    </source>
</evidence>
<dbReference type="Pfam" id="PF07715">
    <property type="entry name" value="Plug"/>
    <property type="match status" value="1"/>
</dbReference>
<reference evidence="16" key="1">
    <citation type="submission" date="2018-05" db="EMBL/GenBank/DDBJ databases">
        <title>Zavarzinia sp. HR-AS.</title>
        <authorList>
            <person name="Lee Y."/>
            <person name="Jeon C.O."/>
        </authorList>
    </citation>
    <scope>NUCLEOTIDE SEQUENCE [LARGE SCALE GENOMIC DNA]</scope>
    <source>
        <strain evidence="16">DSM 1231</strain>
    </source>
</reference>
<evidence type="ECO:0000256" key="12">
    <source>
        <dbReference type="SAM" id="MobiDB-lite"/>
    </source>
</evidence>
<dbReference type="InterPro" id="IPR012910">
    <property type="entry name" value="Plug_dom"/>
</dbReference>
<accession>A0A317E3H9</accession>
<dbReference type="PROSITE" id="PS52016">
    <property type="entry name" value="TONB_DEPENDENT_REC_3"/>
    <property type="match status" value="1"/>
</dbReference>
<dbReference type="Pfam" id="PF00593">
    <property type="entry name" value="TonB_dep_Rec_b-barrel"/>
    <property type="match status" value="1"/>
</dbReference>
<feature type="domain" description="TonB-dependent receptor plug" evidence="14">
    <location>
        <begin position="78"/>
        <end position="184"/>
    </location>
</feature>
<organism evidence="15 16">
    <name type="scientific">Zavarzinia compransoris</name>
    <dbReference type="NCBI Taxonomy" id="1264899"/>
    <lineage>
        <taxon>Bacteria</taxon>
        <taxon>Pseudomonadati</taxon>
        <taxon>Pseudomonadota</taxon>
        <taxon>Alphaproteobacteria</taxon>
        <taxon>Rhodospirillales</taxon>
        <taxon>Zavarziniaceae</taxon>
        <taxon>Zavarzinia</taxon>
    </lineage>
</organism>
<evidence type="ECO:0000256" key="4">
    <source>
        <dbReference type="ARBA" id="ARBA00022692"/>
    </source>
</evidence>
<evidence type="ECO:0000259" key="14">
    <source>
        <dbReference type="Pfam" id="PF07715"/>
    </source>
</evidence>
<evidence type="ECO:0000256" key="6">
    <source>
        <dbReference type="ARBA" id="ARBA00023065"/>
    </source>
</evidence>
<dbReference type="Gene3D" id="2.40.170.20">
    <property type="entry name" value="TonB-dependent receptor, beta-barrel domain"/>
    <property type="match status" value="1"/>
</dbReference>
<keyword evidence="3 10" id="KW-1134">Transmembrane beta strand</keyword>
<dbReference type="InterPro" id="IPR037066">
    <property type="entry name" value="Plug_dom_sf"/>
</dbReference>
<protein>
    <submittedName>
        <fullName evidence="15">TonB-dependent receptor</fullName>
    </submittedName>
</protein>
<sequence length="680" mass="72229">MRHGRCRGGASPALPRTASLDHRLPPSGGAGGMGMSFGVRVSLLAVVSAAALPASALAAEELPAVSVTANRGEQTPLTEVGSTVTVLDREYLEAKQVRLVSDALRLVPGVSVTRTGVTGGLTGAGIRGSETNQTLVMIDGVVVNDPAADSSVDFAHIPTADIERIEVLRGPQSALYGSDAAGGVVNIVTRKGSGKPSVALSAEAGSRGTAAGALSFSAGGEQYSILAGVTGGVTSGFSSAAEARGNTERDGYNNGTAYLKFAYDPLPELGFDVVARGTEFRREGDEGFGIEPGTGISLTLDDRAGGSGRQSFFRGQTRLSLLDGRWTHRLGISRADSDVDYYGDIVNGDPTFTTRGTSTRYDYQTDFRIDTPSLAGASHVFTLAAERKEDDARIWSSFGSYLSTSIDQTGYTGQYQVSLLDGLSLTAAFRRDENERFEDANTYRLTAAYFIDTLGTKFHASHGTGVKNPTLLELHGYSNTFVGNPGLKPEQTRGFDIGVDQSFWGGRGAVGATYFRQSISDLISSEFLGGGVSRPINLAGTSKVRGVEVEGTLEPLNGLTLRATYTYMDSEDAQGVQLVRRPEQAGTFDVTYRFLDGRALANVGVVYHGDFTDRVFDSSFNNRNVPMDDYTLVNVAGAYDVLDNVQLYGRVENLFDTDYEEVYSFGSNGRLAIGGVKATF</sequence>
<dbReference type="PANTHER" id="PTHR30069">
    <property type="entry name" value="TONB-DEPENDENT OUTER MEMBRANE RECEPTOR"/>
    <property type="match status" value="1"/>
</dbReference>
<dbReference type="SUPFAM" id="SSF56935">
    <property type="entry name" value="Porins"/>
    <property type="match status" value="1"/>
</dbReference>
<evidence type="ECO:0000313" key="16">
    <source>
        <dbReference type="Proteomes" id="UP000246077"/>
    </source>
</evidence>
<evidence type="ECO:0000256" key="11">
    <source>
        <dbReference type="RuleBase" id="RU003357"/>
    </source>
</evidence>
<dbReference type="InterPro" id="IPR039426">
    <property type="entry name" value="TonB-dep_rcpt-like"/>
</dbReference>
<evidence type="ECO:0000256" key="9">
    <source>
        <dbReference type="ARBA" id="ARBA00023237"/>
    </source>
</evidence>
<evidence type="ECO:0000256" key="8">
    <source>
        <dbReference type="ARBA" id="ARBA00023136"/>
    </source>
</evidence>
<comment type="subcellular location">
    <subcellularLocation>
        <location evidence="1 10">Cell outer membrane</location>
        <topology evidence="1 10">Multi-pass membrane protein</topology>
    </subcellularLocation>
</comment>
<keyword evidence="8 10" id="KW-0472">Membrane</keyword>
<keyword evidence="9 10" id="KW-0998">Cell outer membrane</keyword>
<evidence type="ECO:0000256" key="10">
    <source>
        <dbReference type="PROSITE-ProRule" id="PRU01360"/>
    </source>
</evidence>
<feature type="region of interest" description="Disordered" evidence="12">
    <location>
        <begin position="1"/>
        <end position="27"/>
    </location>
</feature>
<evidence type="ECO:0000313" key="15">
    <source>
        <dbReference type="EMBL" id="PWR19625.1"/>
    </source>
</evidence>
<evidence type="ECO:0000256" key="3">
    <source>
        <dbReference type="ARBA" id="ARBA00022452"/>
    </source>
</evidence>
<dbReference type="OrthoDB" id="9760333at2"/>
<keyword evidence="16" id="KW-1185">Reference proteome</keyword>
<evidence type="ECO:0000256" key="7">
    <source>
        <dbReference type="ARBA" id="ARBA00023077"/>
    </source>
</evidence>
<comment type="caution">
    <text evidence="15">The sequence shown here is derived from an EMBL/GenBank/DDBJ whole genome shotgun (WGS) entry which is preliminary data.</text>
</comment>
<dbReference type="CDD" id="cd01347">
    <property type="entry name" value="ligand_gated_channel"/>
    <property type="match status" value="1"/>
</dbReference>
<keyword evidence="6" id="KW-0406">Ion transport</keyword>
<keyword evidence="2 10" id="KW-0813">Transport</keyword>
<dbReference type="GO" id="GO:0009279">
    <property type="term" value="C:cell outer membrane"/>
    <property type="evidence" value="ECO:0007669"/>
    <property type="project" value="UniProtKB-SubCell"/>
</dbReference>
<proteinExistence type="inferred from homology"/>
<name>A0A317E3H9_9PROT</name>
<comment type="similarity">
    <text evidence="10 11">Belongs to the TonB-dependent receptor family.</text>
</comment>
<dbReference type="AlphaFoldDB" id="A0A317E3H9"/>
<keyword evidence="7 11" id="KW-0798">TonB box</keyword>
<keyword evidence="4 10" id="KW-0812">Transmembrane</keyword>
<keyword evidence="15" id="KW-0675">Receptor</keyword>
<keyword evidence="5" id="KW-0732">Signal</keyword>
<dbReference type="EMBL" id="QGLF01000004">
    <property type="protein sequence ID" value="PWR19625.1"/>
    <property type="molecule type" value="Genomic_DNA"/>
</dbReference>
<gene>
    <name evidence="15" type="ORF">DKG75_14230</name>
</gene>
<dbReference type="InterPro" id="IPR036942">
    <property type="entry name" value="Beta-barrel_TonB_sf"/>
</dbReference>